<evidence type="ECO:0000259" key="8">
    <source>
        <dbReference type="Pfam" id="PF18052"/>
    </source>
</evidence>
<dbReference type="Pfam" id="PF23559">
    <property type="entry name" value="WHD_DRP"/>
    <property type="match status" value="1"/>
</dbReference>
<keyword evidence="6" id="KW-0067">ATP-binding</keyword>
<dbReference type="Gene3D" id="1.20.5.4130">
    <property type="match status" value="1"/>
</dbReference>
<keyword evidence="3" id="KW-0677">Repeat</keyword>
<dbReference type="InterPro" id="IPR027417">
    <property type="entry name" value="P-loop_NTPase"/>
</dbReference>
<dbReference type="Pfam" id="PF00931">
    <property type="entry name" value="NB-ARC"/>
    <property type="match status" value="1"/>
</dbReference>
<dbReference type="Gene3D" id="1.10.8.430">
    <property type="entry name" value="Helical domain of apoptotic protease-activating factors"/>
    <property type="match status" value="1"/>
</dbReference>
<keyword evidence="2" id="KW-0433">Leucine-rich repeat</keyword>
<proteinExistence type="inferred from homology"/>
<comment type="similarity">
    <text evidence="1">Belongs to the disease resistance NB-LRR family.</text>
</comment>
<sequence>MAFQGKNKGVLVFSGTGLEHAIAEWENSCGIHKNEEIKKLITKMKYIIAVLKEAEKKKIISEVDRLCLGELKEVAFDAEDLIDELATNASVQSTGAHTYDIATITSSLMGLIHEMNNRLDRLQPQIDMHGFQIPNIQDSCPVLPTWRQTGALLPDKSSVIGRDGEKEQIIKILLSDLVAESSSNNNKGFSIVPIVGWGGMGKTTLAQLVYNDEKVQKHFELMMWVCVSTNSDRQRLTKEMIEATYAYRRKHENCNITNWDTLQQILLNKVEGKTFLLVLDDVCDTSYYMWEELFKPLHSGKKGSKVLVTSRNRAFVDKMEGRMETHILLGGLSDANIWDVFKSYAFRGNMRHDGTISTGYSHLENLEGSIVQKLKGSPLAAKTLGSLLNRELSEQHWKTVLKNTRMETMGSKYFDELLCMSFFEPAPGQYSWNDEYVMHDLIHDLAEYVSRDDCFRLEDQKLGETPDTTVRHLSVWFSRRDQKEITINELCCYEKLRTLLSMTWYDFDLKTSDLDQLFLKLKMLRVLVLRYCGIRELPDSIGDLKHLRYLDLGWNVHLTQLPESLGNLYNLQVLNLYGCRSTPVLPSTMSQLVNLKHLQPYGIGLLSTIDGVGKLTGLQELQVRGRQLRELGGMCMLRQLKITDLKEVGSKKEAIQARLHTMERLQVLQLEWSGRWSSSMNQDSIKPELEEEVLQALRPNKCIRELHIQGYGGIKSPDWMEVPTLLSSFSSLRRVSLSNCPNWQVPPCSFLRQLEYLQIDGMREWEEWICPLSWDCLLELTISDCPKLKELPLLPRALRSGSVLYRGISCLHSELDGCSRVDGGIATTSSPHSSPPTSASLSRLYISSCDNLTSIGGLLQQQLPDLVEINIYNCKNLVESLPEKGFGHLVSLKRLKIANCPELTCLLQEEEKDASTQHLPCSLEELEIYDCGDAMGGWWWAGVHRLTSITQLSLRGCPTTIELLFDKLKRNPHPHLPATLRQLLIDHGQQSATSSACSSQLSPSPILPPIPHNNVDASAGILRAFTSLKGLTIRHCPNFLQKWGGCGPPSSLERLTVAGDDDLRHEDLSAWLHNLISLKQLTLQNLSSINTLEVMSLPTSLKSLDLQDLKNLHSLPDLNDEQSINVEDPLKRMMHGRVPMDDHIRSTVWADFGDLFSLSSWDFAALVPDIIGVLHHFSSHSMHVVLSTLLLAAIYLSRNYAIYEAFVVLGSSSASGATPFPYYHSMGKGSAIVAET</sequence>
<dbReference type="SUPFAM" id="SSF52058">
    <property type="entry name" value="L domain-like"/>
    <property type="match status" value="2"/>
</dbReference>
<dbReference type="OrthoDB" id="3052556at2759"/>
<dbReference type="InterPro" id="IPR056789">
    <property type="entry name" value="LRR_R13L1-DRL21"/>
</dbReference>
<reference evidence="11" key="1">
    <citation type="submission" date="2017-07" db="EMBL/GenBank/DDBJ databases">
        <title>Taro Niue Genome Assembly and Annotation.</title>
        <authorList>
            <person name="Atibalentja N."/>
            <person name="Keating K."/>
            <person name="Fields C.J."/>
        </authorList>
    </citation>
    <scope>NUCLEOTIDE SEQUENCE</scope>
    <source>
        <strain evidence="11">Niue_2</strain>
        <tissue evidence="11">Leaf</tissue>
    </source>
</reference>
<evidence type="ECO:0000256" key="4">
    <source>
        <dbReference type="ARBA" id="ARBA00022741"/>
    </source>
</evidence>
<protein>
    <submittedName>
        <fullName evidence="11">Uncharacterized protein</fullName>
    </submittedName>
</protein>
<keyword evidence="12" id="KW-1185">Reference proteome</keyword>
<comment type="caution">
    <text evidence="11">The sequence shown here is derived from an EMBL/GenBank/DDBJ whole genome shotgun (WGS) entry which is preliminary data.</text>
</comment>
<evidence type="ECO:0000259" key="9">
    <source>
        <dbReference type="Pfam" id="PF23559"/>
    </source>
</evidence>
<dbReference type="SUPFAM" id="SSF52540">
    <property type="entry name" value="P-loop containing nucleoside triphosphate hydrolases"/>
    <property type="match status" value="1"/>
</dbReference>
<evidence type="ECO:0000256" key="2">
    <source>
        <dbReference type="ARBA" id="ARBA00022614"/>
    </source>
</evidence>
<gene>
    <name evidence="11" type="ORF">Taro_050001</name>
</gene>
<dbReference type="Gene3D" id="3.80.10.10">
    <property type="entry name" value="Ribonuclease Inhibitor"/>
    <property type="match status" value="3"/>
</dbReference>
<dbReference type="Pfam" id="PF25019">
    <property type="entry name" value="LRR_R13L1-DRL21"/>
    <property type="match status" value="1"/>
</dbReference>
<keyword evidence="5" id="KW-0611">Plant defense</keyword>
<dbReference type="InterPro" id="IPR002182">
    <property type="entry name" value="NB-ARC"/>
</dbReference>
<dbReference type="PANTHER" id="PTHR36766:SF40">
    <property type="entry name" value="DISEASE RESISTANCE PROTEIN RGA3"/>
    <property type="match status" value="1"/>
</dbReference>
<evidence type="ECO:0000256" key="5">
    <source>
        <dbReference type="ARBA" id="ARBA00022821"/>
    </source>
</evidence>
<evidence type="ECO:0000259" key="10">
    <source>
        <dbReference type="Pfam" id="PF25019"/>
    </source>
</evidence>
<dbReference type="InterPro" id="IPR032675">
    <property type="entry name" value="LRR_dom_sf"/>
</dbReference>
<dbReference type="GO" id="GO:0051707">
    <property type="term" value="P:response to other organism"/>
    <property type="evidence" value="ECO:0007669"/>
    <property type="project" value="UniProtKB-ARBA"/>
</dbReference>
<dbReference type="GO" id="GO:0043531">
    <property type="term" value="F:ADP binding"/>
    <property type="evidence" value="ECO:0007669"/>
    <property type="project" value="InterPro"/>
</dbReference>
<dbReference type="EMBL" id="NMUH01007309">
    <property type="protein sequence ID" value="MQM17034.1"/>
    <property type="molecule type" value="Genomic_DNA"/>
</dbReference>
<feature type="domain" description="Disease resistance N-terminal" evidence="8">
    <location>
        <begin position="34"/>
        <end position="93"/>
    </location>
</feature>
<dbReference type="InterPro" id="IPR041118">
    <property type="entry name" value="Rx_N"/>
</dbReference>
<accession>A0A843XCA1</accession>
<dbReference type="Proteomes" id="UP000652761">
    <property type="component" value="Unassembled WGS sequence"/>
</dbReference>
<feature type="domain" description="R13L1/DRL21-like LRR repeat region" evidence="10">
    <location>
        <begin position="628"/>
        <end position="762"/>
    </location>
</feature>
<dbReference type="AlphaFoldDB" id="A0A843XCA1"/>
<dbReference type="Pfam" id="PF18052">
    <property type="entry name" value="Rx_N"/>
    <property type="match status" value="1"/>
</dbReference>
<feature type="domain" description="NB-ARC" evidence="7">
    <location>
        <begin position="186"/>
        <end position="349"/>
    </location>
</feature>
<dbReference type="Gene3D" id="3.40.50.300">
    <property type="entry name" value="P-loop containing nucleotide triphosphate hydrolases"/>
    <property type="match status" value="1"/>
</dbReference>
<feature type="domain" description="Disease resistance protein winged helix" evidence="9">
    <location>
        <begin position="402"/>
        <end position="446"/>
    </location>
</feature>
<evidence type="ECO:0000256" key="3">
    <source>
        <dbReference type="ARBA" id="ARBA00022737"/>
    </source>
</evidence>
<evidence type="ECO:0000313" key="11">
    <source>
        <dbReference type="EMBL" id="MQM17034.1"/>
    </source>
</evidence>
<evidence type="ECO:0000313" key="12">
    <source>
        <dbReference type="Proteomes" id="UP000652761"/>
    </source>
</evidence>
<name>A0A843XCA1_COLES</name>
<organism evidence="11 12">
    <name type="scientific">Colocasia esculenta</name>
    <name type="common">Wild taro</name>
    <name type="synonym">Arum esculentum</name>
    <dbReference type="NCBI Taxonomy" id="4460"/>
    <lineage>
        <taxon>Eukaryota</taxon>
        <taxon>Viridiplantae</taxon>
        <taxon>Streptophyta</taxon>
        <taxon>Embryophyta</taxon>
        <taxon>Tracheophyta</taxon>
        <taxon>Spermatophyta</taxon>
        <taxon>Magnoliopsida</taxon>
        <taxon>Liliopsida</taxon>
        <taxon>Araceae</taxon>
        <taxon>Aroideae</taxon>
        <taxon>Colocasieae</taxon>
        <taxon>Colocasia</taxon>
    </lineage>
</organism>
<keyword evidence="4" id="KW-0547">Nucleotide-binding</keyword>
<dbReference type="InterPro" id="IPR058922">
    <property type="entry name" value="WHD_DRP"/>
</dbReference>
<dbReference type="GO" id="GO:0005524">
    <property type="term" value="F:ATP binding"/>
    <property type="evidence" value="ECO:0007669"/>
    <property type="project" value="UniProtKB-KW"/>
</dbReference>
<evidence type="ECO:0000256" key="6">
    <source>
        <dbReference type="ARBA" id="ARBA00022840"/>
    </source>
</evidence>
<dbReference type="PRINTS" id="PR00364">
    <property type="entry name" value="DISEASERSIST"/>
</dbReference>
<dbReference type="InterPro" id="IPR042197">
    <property type="entry name" value="Apaf_helical"/>
</dbReference>
<dbReference type="PANTHER" id="PTHR36766">
    <property type="entry name" value="PLANT BROAD-SPECTRUM MILDEW RESISTANCE PROTEIN RPW8"/>
    <property type="match status" value="1"/>
</dbReference>
<evidence type="ECO:0000259" key="7">
    <source>
        <dbReference type="Pfam" id="PF00931"/>
    </source>
</evidence>
<dbReference type="GO" id="GO:0006952">
    <property type="term" value="P:defense response"/>
    <property type="evidence" value="ECO:0007669"/>
    <property type="project" value="UniProtKB-KW"/>
</dbReference>
<evidence type="ECO:0000256" key="1">
    <source>
        <dbReference type="ARBA" id="ARBA00008894"/>
    </source>
</evidence>